<dbReference type="EnsemblFungi" id="MAPG_02089T0">
    <property type="protein sequence ID" value="MAPG_02089T0"/>
    <property type="gene ID" value="MAPG_02089"/>
</dbReference>
<organism evidence="3 4">
    <name type="scientific">Magnaporthiopsis poae (strain ATCC 64411 / 73-15)</name>
    <name type="common">Kentucky bluegrass fungus</name>
    <name type="synonym">Magnaporthe poae</name>
    <dbReference type="NCBI Taxonomy" id="644358"/>
    <lineage>
        <taxon>Eukaryota</taxon>
        <taxon>Fungi</taxon>
        <taxon>Dikarya</taxon>
        <taxon>Ascomycota</taxon>
        <taxon>Pezizomycotina</taxon>
        <taxon>Sordariomycetes</taxon>
        <taxon>Sordariomycetidae</taxon>
        <taxon>Magnaporthales</taxon>
        <taxon>Magnaporthaceae</taxon>
        <taxon>Magnaporthiopsis</taxon>
    </lineage>
</organism>
<dbReference type="Proteomes" id="UP000011715">
    <property type="component" value="Unassembled WGS sequence"/>
</dbReference>
<name>A0A0C4DQE9_MAGP6</name>
<sequence>MVASYRRAARQGRSPHHVAAIWHGTPPLHGQEPHHLEFHPVLAHLHWHFNLAPAEGTAARECMMRWDEGERDRCERRIESTMESQHS</sequence>
<dbReference type="EMBL" id="GL876967">
    <property type="protein sequence ID" value="KLU83022.1"/>
    <property type="molecule type" value="Genomic_DNA"/>
</dbReference>
<evidence type="ECO:0000313" key="3">
    <source>
        <dbReference type="EnsemblFungi" id="MAPG_02089T0"/>
    </source>
</evidence>
<evidence type="ECO:0000313" key="4">
    <source>
        <dbReference type="Proteomes" id="UP000011715"/>
    </source>
</evidence>
<reference evidence="3" key="5">
    <citation type="submission" date="2015-06" db="UniProtKB">
        <authorList>
            <consortium name="EnsemblFungi"/>
        </authorList>
    </citation>
    <scope>IDENTIFICATION</scope>
    <source>
        <strain evidence="3">ATCC 64411</strain>
    </source>
</reference>
<accession>A0A0C4DQE9</accession>
<feature type="region of interest" description="Disordered" evidence="1">
    <location>
        <begin position="1"/>
        <end position="26"/>
    </location>
</feature>
<feature type="compositionally biased region" description="Basic residues" evidence="1">
    <location>
        <begin position="7"/>
        <end position="16"/>
    </location>
</feature>
<dbReference type="EMBL" id="ADBL01000533">
    <property type="status" value="NOT_ANNOTATED_CDS"/>
    <property type="molecule type" value="Genomic_DNA"/>
</dbReference>
<protein>
    <submittedName>
        <fullName evidence="2 3">Uncharacterized protein</fullName>
    </submittedName>
</protein>
<proteinExistence type="predicted"/>
<reference evidence="2" key="2">
    <citation type="submission" date="2010-05" db="EMBL/GenBank/DDBJ databases">
        <title>The Genome Sequence of Magnaporthe poae strain ATCC 64411.</title>
        <authorList>
            <consortium name="The Broad Institute Genome Sequencing Platform"/>
            <consortium name="Broad Institute Genome Sequencing Center for Infectious Disease"/>
            <person name="Ma L.-J."/>
            <person name="Dead R."/>
            <person name="Young S."/>
            <person name="Zeng Q."/>
            <person name="Koehrsen M."/>
            <person name="Alvarado L."/>
            <person name="Berlin A."/>
            <person name="Chapman S.B."/>
            <person name="Chen Z."/>
            <person name="Freedman E."/>
            <person name="Gellesch M."/>
            <person name="Goldberg J."/>
            <person name="Griggs A."/>
            <person name="Gujja S."/>
            <person name="Heilman E.R."/>
            <person name="Heiman D."/>
            <person name="Hepburn T."/>
            <person name="Howarth C."/>
            <person name="Jen D."/>
            <person name="Larson L."/>
            <person name="Mehta T."/>
            <person name="Neiman D."/>
            <person name="Pearson M."/>
            <person name="Roberts A."/>
            <person name="Saif S."/>
            <person name="Shea T."/>
            <person name="Shenoy N."/>
            <person name="Sisk P."/>
            <person name="Stolte C."/>
            <person name="Sykes S."/>
            <person name="Walk T."/>
            <person name="White J."/>
            <person name="Yandava C."/>
            <person name="Haas B."/>
            <person name="Nusbaum C."/>
            <person name="Birren B."/>
        </authorList>
    </citation>
    <scope>NUCLEOTIDE SEQUENCE</scope>
    <source>
        <strain evidence="2">ATCC 64411</strain>
    </source>
</reference>
<reference evidence="2" key="3">
    <citation type="submission" date="2011-03" db="EMBL/GenBank/DDBJ databases">
        <title>Annotation of Magnaporthe poae ATCC 64411.</title>
        <authorList>
            <person name="Ma L.-J."/>
            <person name="Dead R."/>
            <person name="Young S.K."/>
            <person name="Zeng Q."/>
            <person name="Gargeya S."/>
            <person name="Fitzgerald M."/>
            <person name="Haas B."/>
            <person name="Abouelleil A."/>
            <person name="Alvarado L."/>
            <person name="Arachchi H.M."/>
            <person name="Berlin A."/>
            <person name="Brown A."/>
            <person name="Chapman S.B."/>
            <person name="Chen Z."/>
            <person name="Dunbar C."/>
            <person name="Freedman E."/>
            <person name="Gearin G."/>
            <person name="Gellesch M."/>
            <person name="Goldberg J."/>
            <person name="Griggs A."/>
            <person name="Gujja S."/>
            <person name="Heiman D."/>
            <person name="Howarth C."/>
            <person name="Larson L."/>
            <person name="Lui A."/>
            <person name="MacDonald P.J.P."/>
            <person name="Mehta T."/>
            <person name="Montmayeur A."/>
            <person name="Murphy C."/>
            <person name="Neiman D."/>
            <person name="Pearson M."/>
            <person name="Priest M."/>
            <person name="Roberts A."/>
            <person name="Saif S."/>
            <person name="Shea T."/>
            <person name="Shenoy N."/>
            <person name="Sisk P."/>
            <person name="Stolte C."/>
            <person name="Sykes S."/>
            <person name="Yandava C."/>
            <person name="Wortman J."/>
            <person name="Nusbaum C."/>
            <person name="Birren B."/>
        </authorList>
    </citation>
    <scope>NUCLEOTIDE SEQUENCE</scope>
    <source>
        <strain evidence="2">ATCC 64411</strain>
    </source>
</reference>
<gene>
    <name evidence="2" type="ORF">MAPG_02089</name>
</gene>
<dbReference type="AlphaFoldDB" id="A0A0C4DQE9"/>
<evidence type="ECO:0000313" key="2">
    <source>
        <dbReference type="EMBL" id="KLU83022.1"/>
    </source>
</evidence>
<keyword evidence="4" id="KW-1185">Reference proteome</keyword>
<reference evidence="3" key="4">
    <citation type="journal article" date="2015" name="G3 (Bethesda)">
        <title>Genome sequences of three phytopathogenic species of the Magnaporthaceae family of fungi.</title>
        <authorList>
            <person name="Okagaki L.H."/>
            <person name="Nunes C.C."/>
            <person name="Sailsbery J."/>
            <person name="Clay B."/>
            <person name="Brown D."/>
            <person name="John T."/>
            <person name="Oh Y."/>
            <person name="Young N."/>
            <person name="Fitzgerald M."/>
            <person name="Haas B.J."/>
            <person name="Zeng Q."/>
            <person name="Young S."/>
            <person name="Adiconis X."/>
            <person name="Fan L."/>
            <person name="Levin J.Z."/>
            <person name="Mitchell T.K."/>
            <person name="Okubara P.A."/>
            <person name="Farman M.L."/>
            <person name="Kohn L.M."/>
            <person name="Birren B."/>
            <person name="Ma L.-J."/>
            <person name="Dean R.A."/>
        </authorList>
    </citation>
    <scope>NUCLEOTIDE SEQUENCE</scope>
    <source>
        <strain evidence="3">ATCC 64411 / 73-15</strain>
    </source>
</reference>
<evidence type="ECO:0000256" key="1">
    <source>
        <dbReference type="SAM" id="MobiDB-lite"/>
    </source>
</evidence>
<dbReference type="VEuPathDB" id="FungiDB:MAPG_02089"/>
<reference evidence="4" key="1">
    <citation type="submission" date="2010-05" db="EMBL/GenBank/DDBJ databases">
        <title>The genome sequence of Magnaporthe poae strain ATCC 64411.</title>
        <authorList>
            <person name="Ma L.-J."/>
            <person name="Dead R."/>
            <person name="Young S."/>
            <person name="Zeng Q."/>
            <person name="Koehrsen M."/>
            <person name="Alvarado L."/>
            <person name="Berlin A."/>
            <person name="Chapman S.B."/>
            <person name="Chen Z."/>
            <person name="Freedman E."/>
            <person name="Gellesch M."/>
            <person name="Goldberg J."/>
            <person name="Griggs A."/>
            <person name="Gujja S."/>
            <person name="Heilman E.R."/>
            <person name="Heiman D."/>
            <person name="Hepburn T."/>
            <person name="Howarth C."/>
            <person name="Jen D."/>
            <person name="Larson L."/>
            <person name="Mehta T."/>
            <person name="Neiman D."/>
            <person name="Pearson M."/>
            <person name="Roberts A."/>
            <person name="Saif S."/>
            <person name="Shea T."/>
            <person name="Shenoy N."/>
            <person name="Sisk P."/>
            <person name="Stolte C."/>
            <person name="Sykes S."/>
            <person name="Walk T."/>
            <person name="White J."/>
            <person name="Yandava C."/>
            <person name="Haas B."/>
            <person name="Nusbaum C."/>
            <person name="Birren B."/>
        </authorList>
    </citation>
    <scope>NUCLEOTIDE SEQUENCE [LARGE SCALE GENOMIC DNA]</scope>
    <source>
        <strain evidence="4">ATCC 64411 / 73-15</strain>
    </source>
</reference>